<reference evidence="7" key="1">
    <citation type="submission" date="2025-08" db="UniProtKB">
        <authorList>
            <consortium name="RefSeq"/>
        </authorList>
    </citation>
    <scope>IDENTIFICATION</scope>
    <source>
        <tissue evidence="7">Sperm</tissue>
    </source>
</reference>
<feature type="domain" description="PDZ" evidence="5">
    <location>
        <begin position="1014"/>
        <end position="1096"/>
    </location>
</feature>
<dbReference type="CDD" id="cd06681">
    <property type="entry name" value="PDZ2_GRIP1-2-like"/>
    <property type="match status" value="1"/>
</dbReference>
<dbReference type="InterPro" id="IPR036034">
    <property type="entry name" value="PDZ_sf"/>
</dbReference>
<dbReference type="RefSeq" id="XP_032828404.1">
    <property type="nucleotide sequence ID" value="XM_032972513.1"/>
</dbReference>
<dbReference type="SMART" id="SM00228">
    <property type="entry name" value="PDZ"/>
    <property type="match status" value="7"/>
</dbReference>
<feature type="domain" description="PDZ" evidence="5">
    <location>
        <begin position="512"/>
        <end position="587"/>
    </location>
</feature>
<organism evidence="6 7">
    <name type="scientific">Petromyzon marinus</name>
    <name type="common">Sea lamprey</name>
    <dbReference type="NCBI Taxonomy" id="7757"/>
    <lineage>
        <taxon>Eukaryota</taxon>
        <taxon>Metazoa</taxon>
        <taxon>Chordata</taxon>
        <taxon>Craniata</taxon>
        <taxon>Vertebrata</taxon>
        <taxon>Cyclostomata</taxon>
        <taxon>Hyperoartia</taxon>
        <taxon>Petromyzontiformes</taxon>
        <taxon>Petromyzontidae</taxon>
        <taxon>Petromyzon</taxon>
    </lineage>
</organism>
<evidence type="ECO:0000313" key="6">
    <source>
        <dbReference type="Proteomes" id="UP001318040"/>
    </source>
</evidence>
<dbReference type="CDD" id="cd06683">
    <property type="entry name" value="PDZ6_GRIP1-2-like"/>
    <property type="match status" value="1"/>
</dbReference>
<dbReference type="CDD" id="cd06687">
    <property type="entry name" value="PDZ1_GRIP1-2-like"/>
    <property type="match status" value="1"/>
</dbReference>
<evidence type="ECO:0000256" key="2">
    <source>
        <dbReference type="ARBA" id="ARBA00022490"/>
    </source>
</evidence>
<dbReference type="Proteomes" id="UP001318040">
    <property type="component" value="Chromosome 48"/>
</dbReference>
<gene>
    <name evidence="7" type="primary">LOC116952824</name>
</gene>
<sequence>MHGDRWDAGKPHATRTSAAMRKVQALLGWLRKNHSTKSKKCAGDEAYSLKRLSEEGPDDAVLEEGGSRVAGSTALARDGPAAPQRHGISDEHLGSTLVELIKKEGSTLGITVSGGVDKEGRPRISSLRPGGIAIRSDQLNVGDYIRSVNGINLLRLRHEEIVSLLKNVGDRVALDVEYELPPVAVDSTAVIPKLIEITLNKEGNSFGFVCRGGAHADRSKSRPVVVTHVRPGGPADREGTLKAGDRLLTVDGIRLHGLTHAEATAVLKQSGQEALVQIEYDVSIMESVMNASGPLLVEVAKMPGASLGLMLTSTLSHGKPSILIDRIRPASIAERCGALHVGDQLLSIDGTGMEHCTFQEAHQLLANTSESVKLEILPVHQTRVSIRGSDHVATVSRGQTLALCEAPAGSLSPPWPVVLHSSARRPPIPPRQDRPALVSASFSPTSLRAHTCSLSSLHVATLPRAGLYPPPMSPRGSLARSRMKKKDFKSSLSIASSTLGLNGQVVHTDTTEVVLLGDPMSGFGLQLQGGVFSTELLCSPPLVGFIEPDSPAERCGLLQVGDRVLSINGISTEDGSLEEASQLLRDSAFAGRVTVEIEFDVAESVVPSSGIFHVKLPKKRSVELGITISSPSRRSFGEPLVITDIRKGSVAHRIGTLEPGDRLLAIDQVHLENASMADAAQVLRQCEDLVKLKIRKDDDGANDEGGAISYTVELKRYGGPLGITISGTEEPLDPITISGLTPSGLAERTGAIHVGDQILAINNVSLKAKGLTEAIQLLQRSSETVALKIKKPTHQRTRDAPKLAVKLTEPADELADMRTLGKLSDAFSAAAVPSVDGTADSWDSSGVETAYSSHGPPQYQVQGGLSLLPCVWRARKAGTAYTGDHAYSPSDIGAGDDDWDKAAATNAGSQNFLSLDDGCYWRKPLRDMGSRQLPRAMNDLETNLLHSNSTSSLHSSTLLEASMQRHGHTCQRSSKPPIGTVPKRSYSLPRNTQDRQPTREKTEDMSSASMQLHKLMLYKDRDGEDFGFSLSDGLLEKGVFVSAVRQAGPASIGGLQQYDRILQVNQVHTRNADCCLVVPLVAASDDCLQLLVGRTFSNPEERCDMNPTRPDPIHQSPWMGRTSRDGERRTLQESSNVKTL</sequence>
<feature type="compositionally biased region" description="Basic and acidic residues" evidence="4">
    <location>
        <begin position="992"/>
        <end position="1004"/>
    </location>
</feature>
<dbReference type="InterPro" id="IPR043545">
    <property type="entry name" value="GRIP1/2"/>
</dbReference>
<dbReference type="PANTHER" id="PTHR46227">
    <property type="entry name" value="GLUTAMATE RECEPTOR-INTERACTING PROTEIN GRIP"/>
    <property type="match status" value="1"/>
</dbReference>
<feature type="region of interest" description="Disordered" evidence="4">
    <location>
        <begin position="962"/>
        <end position="1007"/>
    </location>
</feature>
<keyword evidence="6" id="KW-1185">Reference proteome</keyword>
<feature type="domain" description="PDZ" evidence="5">
    <location>
        <begin position="613"/>
        <end position="698"/>
    </location>
</feature>
<protein>
    <submittedName>
        <fullName evidence="7">Glutamate receptor-interacting protein 1-like isoform X1</fullName>
    </submittedName>
</protein>
<name>A0AAJ7U3A1_PETMA</name>
<dbReference type="FunFam" id="2.30.42.10:FF:000021">
    <property type="entry name" value="Glutamate receptor interacting protein 1"/>
    <property type="match status" value="1"/>
</dbReference>
<dbReference type="CDD" id="cd06682">
    <property type="entry name" value="PDZ5_GRIP1-2-like"/>
    <property type="match status" value="1"/>
</dbReference>
<feature type="domain" description="PDZ" evidence="5">
    <location>
        <begin position="194"/>
        <end position="282"/>
    </location>
</feature>
<dbReference type="FunFam" id="2.30.42.10:FF:000022">
    <property type="entry name" value="Glutamate receptor interacting protein 1"/>
    <property type="match status" value="1"/>
</dbReference>
<dbReference type="FunFam" id="2.30.42.10:FF:000031">
    <property type="entry name" value="Glutamate receptor interacting protein 1"/>
    <property type="match status" value="1"/>
</dbReference>
<dbReference type="InterPro" id="IPR001478">
    <property type="entry name" value="PDZ"/>
</dbReference>
<evidence type="ECO:0000313" key="7">
    <source>
        <dbReference type="RefSeq" id="XP_032828404.1"/>
    </source>
</evidence>
<dbReference type="KEGG" id="pmrn:116952824"/>
<accession>A0AAJ7U3A1</accession>
<dbReference type="FunFam" id="2.30.42.10:FF:000023">
    <property type="entry name" value="Glutamate receptor interacting protein 1"/>
    <property type="match status" value="1"/>
</dbReference>
<feature type="region of interest" description="Disordered" evidence="4">
    <location>
        <begin position="55"/>
        <end position="89"/>
    </location>
</feature>
<feature type="compositionally biased region" description="Basic and acidic residues" evidence="4">
    <location>
        <begin position="1122"/>
        <end position="1131"/>
    </location>
</feature>
<keyword evidence="2" id="KW-0963">Cytoplasm</keyword>
<dbReference type="CDD" id="cd06686">
    <property type="entry name" value="PDZ4_GRIP1-2-like"/>
    <property type="match status" value="1"/>
</dbReference>
<dbReference type="SUPFAM" id="SSF50156">
    <property type="entry name" value="PDZ domain-like"/>
    <property type="match status" value="7"/>
</dbReference>
<dbReference type="PROSITE" id="PS50106">
    <property type="entry name" value="PDZ"/>
    <property type="match status" value="7"/>
</dbReference>
<dbReference type="GO" id="GO:0098887">
    <property type="term" value="P:neurotransmitter receptor transport, endosome to postsynaptic membrane"/>
    <property type="evidence" value="ECO:0007669"/>
    <property type="project" value="TreeGrafter"/>
</dbReference>
<dbReference type="Gene3D" id="2.30.42.10">
    <property type="match status" value="7"/>
</dbReference>
<dbReference type="Pfam" id="PF00595">
    <property type="entry name" value="PDZ"/>
    <property type="match status" value="6"/>
</dbReference>
<feature type="region of interest" description="Disordered" evidence="4">
    <location>
        <begin position="1101"/>
        <end position="1140"/>
    </location>
</feature>
<dbReference type="PANTHER" id="PTHR46227:SF3">
    <property type="entry name" value="GLUTAMATE RECEPTOR-INTERACTING PROTEIN 1"/>
    <property type="match status" value="1"/>
</dbReference>
<comment type="subcellular location">
    <subcellularLocation>
        <location evidence="1">Cytoplasm</location>
    </subcellularLocation>
</comment>
<evidence type="ECO:0000256" key="1">
    <source>
        <dbReference type="ARBA" id="ARBA00004496"/>
    </source>
</evidence>
<feature type="domain" description="PDZ" evidence="5">
    <location>
        <begin position="296"/>
        <end position="380"/>
    </location>
</feature>
<feature type="domain" description="PDZ" evidence="5">
    <location>
        <begin position="97"/>
        <end position="180"/>
    </location>
</feature>
<dbReference type="GO" id="GO:0005737">
    <property type="term" value="C:cytoplasm"/>
    <property type="evidence" value="ECO:0007669"/>
    <property type="project" value="UniProtKB-SubCell"/>
</dbReference>
<dbReference type="AlphaFoldDB" id="A0AAJ7U3A1"/>
<evidence type="ECO:0000256" key="3">
    <source>
        <dbReference type="ARBA" id="ARBA00022737"/>
    </source>
</evidence>
<dbReference type="Pfam" id="PF17820">
    <property type="entry name" value="PDZ_6"/>
    <property type="match status" value="1"/>
</dbReference>
<proteinExistence type="predicted"/>
<dbReference type="CDD" id="cd06685">
    <property type="entry name" value="PDZ7_GRIP1-2-like"/>
    <property type="match status" value="1"/>
</dbReference>
<keyword evidence="3" id="KW-0677">Repeat</keyword>
<evidence type="ECO:0000259" key="5">
    <source>
        <dbReference type="PROSITE" id="PS50106"/>
    </source>
</evidence>
<feature type="domain" description="PDZ" evidence="5">
    <location>
        <begin position="711"/>
        <end position="793"/>
    </location>
</feature>
<evidence type="ECO:0000256" key="4">
    <source>
        <dbReference type="SAM" id="MobiDB-lite"/>
    </source>
</evidence>
<dbReference type="InterPro" id="IPR041489">
    <property type="entry name" value="PDZ_6"/>
</dbReference>
<dbReference type="CDD" id="cd06684">
    <property type="entry name" value="PDZ3_GRIP1-2-like"/>
    <property type="match status" value="1"/>
</dbReference>